<protein>
    <submittedName>
        <fullName evidence="4">MCE family protein</fullName>
    </submittedName>
</protein>
<comment type="caution">
    <text evidence="4">The sequence shown here is derived from an EMBL/GenBank/DDBJ whole genome shotgun (WGS) entry which is preliminary data.</text>
</comment>
<feature type="region of interest" description="Disordered" evidence="1">
    <location>
        <begin position="385"/>
        <end position="407"/>
    </location>
</feature>
<dbReference type="EMBL" id="JAIQZJ010000014">
    <property type="protein sequence ID" value="MBZ5740535.1"/>
    <property type="molecule type" value="Genomic_DNA"/>
</dbReference>
<dbReference type="RefSeq" id="WP_224124895.1">
    <property type="nucleotide sequence ID" value="NZ_JAIQZJ010000014.1"/>
</dbReference>
<evidence type="ECO:0000256" key="1">
    <source>
        <dbReference type="SAM" id="MobiDB-lite"/>
    </source>
</evidence>
<name>A0ABS7UI95_9ACTN</name>
<feature type="domain" description="Mammalian cell entry C-terminal" evidence="3">
    <location>
        <begin position="124"/>
        <end position="282"/>
    </location>
</feature>
<proteinExistence type="predicted"/>
<keyword evidence="5" id="KW-1185">Reference proteome</keyword>
<dbReference type="PANTHER" id="PTHR33371:SF16">
    <property type="entry name" value="MCE-FAMILY PROTEIN MCE3F"/>
    <property type="match status" value="1"/>
</dbReference>
<dbReference type="InterPro" id="IPR052336">
    <property type="entry name" value="MlaD_Phospholipid_Transporter"/>
</dbReference>
<evidence type="ECO:0000313" key="4">
    <source>
        <dbReference type="EMBL" id="MBZ5740535.1"/>
    </source>
</evidence>
<feature type="domain" description="Mce/MlaD" evidence="2">
    <location>
        <begin position="39"/>
        <end position="114"/>
    </location>
</feature>
<evidence type="ECO:0000313" key="5">
    <source>
        <dbReference type="Proteomes" id="UP000780875"/>
    </source>
</evidence>
<dbReference type="Pfam" id="PF11887">
    <property type="entry name" value="Mce4_CUP1"/>
    <property type="match status" value="1"/>
</dbReference>
<evidence type="ECO:0000259" key="3">
    <source>
        <dbReference type="Pfam" id="PF11887"/>
    </source>
</evidence>
<accession>A0ABS7UI95</accession>
<dbReference type="InterPro" id="IPR024516">
    <property type="entry name" value="Mce_C"/>
</dbReference>
<dbReference type="Proteomes" id="UP000780875">
    <property type="component" value="Unassembled WGS sequence"/>
</dbReference>
<organism evidence="4 5">
    <name type="scientific">Nocardioides mangrovi</name>
    <dbReference type="NCBI Taxonomy" id="2874580"/>
    <lineage>
        <taxon>Bacteria</taxon>
        <taxon>Bacillati</taxon>
        <taxon>Actinomycetota</taxon>
        <taxon>Actinomycetes</taxon>
        <taxon>Propionibacteriales</taxon>
        <taxon>Nocardioidaceae</taxon>
        <taxon>Nocardioides</taxon>
    </lineage>
</organism>
<sequence>MITRRTRIQLLIFVAITLLGVSYVGARYARLDRVFLDDHYTVVAHFQQSGGMFAGGEVSYRGVQVGQVGKMELTDDGVDIYLDIDNSHQDIPADTLAVVANRSAVGEQFVDLQPKTDSAPYLGEDSQIPMADTRTPLPTEKFLADLSDTVSSVDRQALSTTVGELGKAFGGTGQDLQRIIDTGNAFIKEADKNFDVTTSLIRDSNTVLRTQVDSASAIRNFASQLSLFSGSLAGSDKALRQVIDEGSATANQLRTFLEDNRVDLADLINNLVTTGDVIVKHLDGIAQILVVYPYVVEGGFTVVSKSPDTGLYDAHFGLILTNNPVCHQGYEGTDTRPPSDGSNRPMNTKAGCTEPITESNARGPQNLDRAGASYRAPVASYDPETGKLHWGSKVDSAEAQPGTLAPQSLGEEGWKWLYLQPLTASRR</sequence>
<dbReference type="InterPro" id="IPR005693">
    <property type="entry name" value="Mce"/>
</dbReference>
<dbReference type="InterPro" id="IPR003399">
    <property type="entry name" value="Mce/MlaD"/>
</dbReference>
<evidence type="ECO:0000259" key="2">
    <source>
        <dbReference type="Pfam" id="PF02470"/>
    </source>
</evidence>
<gene>
    <name evidence="4" type="ORF">K8U61_20360</name>
</gene>
<reference evidence="4 5" key="1">
    <citation type="submission" date="2021-09" db="EMBL/GenBank/DDBJ databases">
        <title>Whole genome sequence of Nocardioides sp. GBK3QG-3.</title>
        <authorList>
            <person name="Tuo L."/>
        </authorList>
    </citation>
    <scope>NUCLEOTIDE SEQUENCE [LARGE SCALE GENOMIC DNA]</scope>
    <source>
        <strain evidence="4 5">GBK3QG-3</strain>
    </source>
</reference>
<dbReference type="NCBIfam" id="TIGR00996">
    <property type="entry name" value="Mtu_fam_mce"/>
    <property type="match status" value="1"/>
</dbReference>
<dbReference type="PANTHER" id="PTHR33371">
    <property type="entry name" value="INTERMEMBRANE PHOSPHOLIPID TRANSPORT SYSTEM BINDING PROTEIN MLAD-RELATED"/>
    <property type="match status" value="1"/>
</dbReference>
<dbReference type="Pfam" id="PF02470">
    <property type="entry name" value="MlaD"/>
    <property type="match status" value="1"/>
</dbReference>